<gene>
    <name evidence="3" type="ORF">NCTC11087_00852</name>
</gene>
<dbReference type="InterPro" id="IPR051332">
    <property type="entry name" value="Fosfomycin_Res_Enzymes"/>
</dbReference>
<dbReference type="PANTHER" id="PTHR36113">
    <property type="entry name" value="LYASE, PUTATIVE-RELATED-RELATED"/>
    <property type="match status" value="1"/>
</dbReference>
<proteinExistence type="predicted"/>
<dbReference type="Pfam" id="PF00903">
    <property type="entry name" value="Glyoxalase"/>
    <property type="match status" value="1"/>
</dbReference>
<evidence type="ECO:0000256" key="1">
    <source>
        <dbReference type="ARBA" id="ARBA00022723"/>
    </source>
</evidence>
<evidence type="ECO:0000313" key="4">
    <source>
        <dbReference type="Proteomes" id="UP000255523"/>
    </source>
</evidence>
<dbReference type="InterPro" id="IPR037523">
    <property type="entry name" value="VOC_core"/>
</dbReference>
<accession>A0A380LJH7</accession>
<dbReference type="InterPro" id="IPR029068">
    <property type="entry name" value="Glyas_Bleomycin-R_OHBP_Dase"/>
</dbReference>
<dbReference type="PROSITE" id="PS51819">
    <property type="entry name" value="VOC"/>
    <property type="match status" value="1"/>
</dbReference>
<dbReference type="OrthoDB" id="5296884at2"/>
<sequence>MHHIEIYISNLEKTREFYSWLLSLLGFTLFQNWSQGFSYRKDGFYLVFVQVQEKYLPNGYNRCHIGLNHLAFSCEDKGKIDRIREQLILKGIPLLYDEQYPYAGGMNHYAVYFEDPDRIKLEIVFQE</sequence>
<dbReference type="PANTHER" id="PTHR36113:SF6">
    <property type="entry name" value="FOSFOMYCIN RESISTANCE PROTEIN FOSX"/>
    <property type="match status" value="1"/>
</dbReference>
<reference evidence="3 4" key="1">
    <citation type="submission" date="2018-06" db="EMBL/GenBank/DDBJ databases">
        <authorList>
            <consortium name="Pathogen Informatics"/>
            <person name="Doyle S."/>
        </authorList>
    </citation>
    <scope>NUCLEOTIDE SEQUENCE [LARGE SCALE GENOMIC DNA]</scope>
    <source>
        <strain evidence="3 4">NCTC11087</strain>
    </source>
</reference>
<dbReference type="Proteomes" id="UP000255523">
    <property type="component" value="Unassembled WGS sequence"/>
</dbReference>
<dbReference type="RefSeq" id="WP_022789324.1">
    <property type="nucleotide sequence ID" value="NZ_UHFX01000003.1"/>
</dbReference>
<dbReference type="EMBL" id="UHFX01000003">
    <property type="protein sequence ID" value="SUO03968.1"/>
    <property type="molecule type" value="Genomic_DNA"/>
</dbReference>
<dbReference type="SUPFAM" id="SSF54593">
    <property type="entry name" value="Glyoxalase/Bleomycin resistance protein/Dihydroxybiphenyl dioxygenase"/>
    <property type="match status" value="1"/>
</dbReference>
<dbReference type="AlphaFoldDB" id="A0A380LJH7"/>
<evidence type="ECO:0000259" key="2">
    <source>
        <dbReference type="PROSITE" id="PS51819"/>
    </source>
</evidence>
<name>A0A380LJH7_9FIRM</name>
<keyword evidence="4" id="KW-1185">Reference proteome</keyword>
<organism evidence="3 4">
    <name type="scientific">Faecalicoccus pleomorphus</name>
    <dbReference type="NCBI Taxonomy" id="1323"/>
    <lineage>
        <taxon>Bacteria</taxon>
        <taxon>Bacillati</taxon>
        <taxon>Bacillota</taxon>
        <taxon>Erysipelotrichia</taxon>
        <taxon>Erysipelotrichales</taxon>
        <taxon>Erysipelotrichaceae</taxon>
        <taxon>Faecalicoccus</taxon>
    </lineage>
</organism>
<dbReference type="Gene3D" id="3.10.180.10">
    <property type="entry name" value="2,3-Dihydroxybiphenyl 1,2-Dioxygenase, domain 1"/>
    <property type="match status" value="1"/>
</dbReference>
<protein>
    <submittedName>
        <fullName evidence="3">Bleomycin resistance protein</fullName>
    </submittedName>
</protein>
<dbReference type="InterPro" id="IPR004360">
    <property type="entry name" value="Glyas_Fos-R_dOase_dom"/>
</dbReference>
<dbReference type="GO" id="GO:0046872">
    <property type="term" value="F:metal ion binding"/>
    <property type="evidence" value="ECO:0007669"/>
    <property type="project" value="UniProtKB-KW"/>
</dbReference>
<dbReference type="GeneID" id="77461827"/>
<keyword evidence="1" id="KW-0479">Metal-binding</keyword>
<evidence type="ECO:0000313" key="3">
    <source>
        <dbReference type="EMBL" id="SUO03968.1"/>
    </source>
</evidence>
<feature type="domain" description="VOC" evidence="2">
    <location>
        <begin position="1"/>
        <end position="126"/>
    </location>
</feature>